<feature type="compositionally biased region" description="Low complexity" evidence="6">
    <location>
        <begin position="360"/>
        <end position="376"/>
    </location>
</feature>
<dbReference type="Pfam" id="PF13086">
    <property type="entry name" value="AAA_11"/>
    <property type="match status" value="1"/>
</dbReference>
<accession>A0A835WQ62</accession>
<evidence type="ECO:0000313" key="9">
    <source>
        <dbReference type="EMBL" id="KAG2452039.1"/>
    </source>
</evidence>
<feature type="domain" description="AAA+ ATPase" evidence="7">
    <location>
        <begin position="633"/>
        <end position="1039"/>
    </location>
</feature>
<keyword evidence="5" id="KW-0175">Coiled coil</keyword>
<dbReference type="SMART" id="SM00487">
    <property type="entry name" value="DEXDc"/>
    <property type="match status" value="1"/>
</dbReference>
<feature type="compositionally biased region" description="Acidic residues" evidence="6">
    <location>
        <begin position="270"/>
        <end position="302"/>
    </location>
</feature>
<feature type="domain" description="AAA+ ATPase" evidence="7">
    <location>
        <begin position="2152"/>
        <end position="2294"/>
    </location>
</feature>
<reference evidence="9" key="1">
    <citation type="journal article" date="2020" name="bioRxiv">
        <title>Comparative genomics of Chlamydomonas.</title>
        <authorList>
            <person name="Craig R.J."/>
            <person name="Hasan A.R."/>
            <person name="Ness R.W."/>
            <person name="Keightley P.D."/>
        </authorList>
    </citation>
    <scope>NUCLEOTIDE SEQUENCE</scope>
    <source>
        <strain evidence="9">CCAP 11/173</strain>
    </source>
</reference>
<dbReference type="PANTHER" id="PTHR43392:SF2">
    <property type="entry name" value="AAA-TYPE ATPASE FAMILY PROTEIN _ ANKYRIN REPEAT FAMILY PROTEIN"/>
    <property type="match status" value="1"/>
</dbReference>
<feature type="region of interest" description="Disordered" evidence="6">
    <location>
        <begin position="2733"/>
        <end position="2754"/>
    </location>
</feature>
<dbReference type="InterPro" id="IPR027417">
    <property type="entry name" value="P-loop_NTPase"/>
</dbReference>
<dbReference type="CDD" id="cd06008">
    <property type="entry name" value="NF-X1-zinc-finger"/>
    <property type="match status" value="1"/>
</dbReference>
<name>A0A835WQ62_9CHLO</name>
<comment type="catalytic activity">
    <reaction evidence="4">
        <text>ATP + H2O = ADP + phosphate + H(+)</text>
        <dbReference type="Rhea" id="RHEA:13065"/>
        <dbReference type="ChEBI" id="CHEBI:15377"/>
        <dbReference type="ChEBI" id="CHEBI:15378"/>
        <dbReference type="ChEBI" id="CHEBI:30616"/>
        <dbReference type="ChEBI" id="CHEBI:43474"/>
        <dbReference type="ChEBI" id="CHEBI:456216"/>
        <dbReference type="EC" id="3.6.4.12"/>
    </reaction>
    <physiologicalReaction direction="left-to-right" evidence="4">
        <dbReference type="Rhea" id="RHEA:13066"/>
    </physiologicalReaction>
</comment>
<dbReference type="SMART" id="SM00382">
    <property type="entry name" value="AAA"/>
    <property type="match status" value="4"/>
</dbReference>
<dbReference type="InterPro" id="IPR041627">
    <property type="entry name" value="AAA_lid_6"/>
</dbReference>
<organism evidence="9 10">
    <name type="scientific">Chlamydomonas schloesseri</name>
    <dbReference type="NCBI Taxonomy" id="2026947"/>
    <lineage>
        <taxon>Eukaryota</taxon>
        <taxon>Viridiplantae</taxon>
        <taxon>Chlorophyta</taxon>
        <taxon>core chlorophytes</taxon>
        <taxon>Chlorophyceae</taxon>
        <taxon>CS clade</taxon>
        <taxon>Chlamydomonadales</taxon>
        <taxon>Chlamydomonadaceae</taxon>
        <taxon>Chlamydomonas</taxon>
    </lineage>
</organism>
<dbReference type="Gene3D" id="3.40.50.300">
    <property type="entry name" value="P-loop containing nucleotide triphosphate hydrolases"/>
    <property type="match status" value="6"/>
</dbReference>
<feature type="coiled-coil region" evidence="5">
    <location>
        <begin position="1394"/>
        <end position="1483"/>
    </location>
</feature>
<evidence type="ECO:0000256" key="4">
    <source>
        <dbReference type="ARBA" id="ARBA00048432"/>
    </source>
</evidence>
<feature type="region of interest" description="Disordered" evidence="6">
    <location>
        <begin position="2660"/>
        <end position="2691"/>
    </location>
</feature>
<dbReference type="Pfam" id="PF00004">
    <property type="entry name" value="AAA"/>
    <property type="match status" value="3"/>
</dbReference>
<dbReference type="PANTHER" id="PTHR43392">
    <property type="entry name" value="AAA-TYPE ATPASE FAMILY PROTEIN / ANKYRIN REPEAT FAMILY PROTEIN"/>
    <property type="match status" value="1"/>
</dbReference>
<feature type="region of interest" description="Disordered" evidence="6">
    <location>
        <begin position="156"/>
        <end position="176"/>
    </location>
</feature>
<keyword evidence="2" id="KW-0547">Nucleotide-binding</keyword>
<dbReference type="PRINTS" id="PR00819">
    <property type="entry name" value="CBXCFQXSUPER"/>
</dbReference>
<comment type="caution">
    <text evidence="9">The sequence shown here is derived from an EMBL/GenBank/DDBJ whole genome shotgun (WGS) entry which is preliminary data.</text>
</comment>
<sequence>MDPLDVLSALDDNTSPCGIRRLKAALSHSGSPDYVASHIVPLLLHLSGDEVSGGMFRDPLRRVLEAVYDTPGLLGCLRQAVEGGQVADASPIGWFLLTLVVQVEEVRTSAQVRQLASALAAQPGNSAKVAQKLQVVLAGTAAAAAAAAAAATAASANGSTEQGASATLDDLLSGPGGRHDNDMIDYRSIRILPSSEEALSFRPPYLPLPSVVAAAAAAAGTGTAASAAPSISSPEAFGADEDSSSNEEDEQDLRFLDYLGRSFNQNTAESDADSDKDSDEDLYGSGSDDEDDTVGGSLDDDYAGSSASSRLRRRLGQQQQPAVLSDGEAAVLDRQFRLLREDFMRPLRLTLSDLGFRSPEAQQEQEQQQQQQQQAEVVDGASNASGKTLLPRSRKQKKKSKQAPAPPQLPSLAELPPHLQRNVFPLLRVVGAQDSPRPCVLVAVALPPGHRAVTLSRHAERESYWTEHGKGTLPNDALVCIARRPSAAAAAALEPLVFGTIQRRDAKSMAREWKQPVFGVVFERSPGGSAGGGGSSWAGVERLVAEIGREGAVQDRQLVLVQVSTSFFSVRPVLSCLQAMPGVPLAEELVHGRAPQPTTYLPPGVLADELAHLEDRGIKLHSTQREALERGLGQRVAVIQGPPGTGKTFLGALLCDAIVRRSAERILVVCYTNHALDSFLESLIAKGIKDIVRVGGRSKNEALASYNLFERIRAAPKQTSAAPSANRRYGALRDSLREEQRKIQRLERLLFQSAGAPPPQREPPAERPPPRNGGNDGRPQRDSTPAAVPELDLYSELRPWMQEELRDVYCELVMHDRTRWIGWLTGAPNADACKSTSAGTRAAYAAAEQTVLERADQNRVSEAARQWVRAGEDERAAAGRAAAVTGDGNSGLGLWAMPVTKRRNFAAAMLQALRTHWADELDQALKRAAKVVNELDVVHNASTLEVLSSARVIGCTTTGAAKYKDLLRDPSVDPGVVLVEEAGELLEAHTLTSLSPRTKHLIMIGDHKQLRPKVDTWELTKQHGAGFDLNVSLFERLALAGFPHTTLGVQHRMHPDISALVRPTYPELEDAEHTRQHPPVRGLPKGQRVVFVDHEVPEDGEAAADEAASAKQRGQRWRPNTDHLIKSNQHEVAMVRETVRHLLLQGYAPEQLVVLTPYLGQLMELRAGLAEDTQVLLDEMDVRDLQNAAMPQAIADIMAVSGPAGGSRRRGTAASSGVRIATIDNYQGEEADVVIISLVRSNARGNIGFLREPERINVLLSRARHGMILFGNSKTLRSTKSVEGRRHWGGVLDMLEARHSVLPGLPACCARHGTTSLLINPPDFARLAPDGGCVRPCGQLLPCGHACRLRCHSFDPEHVAVVCQEELPEYCDKGHLVMRRCGQSKENVLCRTCLDIARIEAEEREKRLELERQANELRRRAETRAARLKAEAEQLEAKLAALAEQRAAWKQEVKLRLQRAKLNKELELQKEVGAAELKKWEAEQEQAAKAEQVQMEAEAQLRKELLLQEQERQAALAAEAEASRRQLEEAARQLKEEEAAANAELQRIANAGRRAETEAEARSARVESQAGSQASNLRTMAAWKEELVAAAEADAGIADALGALKQRIAAAAAGGAAAAANLADTFDTLFYSRPGLGAQLLAYAAAADGGSPAAASEPPAKLRRGLALLQEGKTLDALKYFSALVDKDKAQAKDAAAAFATACRAKLGLPPGKASSSKQAGGGAKPPLHIADHLAAALAAAQQRSASSASGIGAATSRRSADARTAGHALAFLLHPDAAHMPRVLQEEALGLLRNTAPSLMGALVPSGDVGLGGSSGSSAGSAAVPEAWTLRAASSPALTKLLKLTGLRKVKQAMFDLAAAVDLDRERGHPLSSKQYNVRFLGNPGTGKTTVARMYAELLKELGVISGAEFVETSGAELAAGGTSKLQEQLKKLEGGGLLFLDEAYQLKPKSNPMGAQVLDALLPELENRRGKLVVVLAGYKKPMEELMAYNEGLPSRFVQEFTFADYSDEELFTIFNDLIANDPAVPDPAKRFKVADVKHLRIAARRLGRQRGMTGFGNARAVRNAYEQAQRRQSARVLKERGAGGAPDPLLLQRDDLLGPKHLDVSSCSALRELEAMRGLKAVKQAVSDLLGLIRTNAELEEAERPLKEVNLNRVFLGNPGTGKTTVAGLYGRILRDLGLLSKGDVEVRVPADFVGDVLGASEQKTEAILEATKGCVLVIDEAYGLYPGEGVRDPFREAVVDTIVARVQGVPGDDRCVLLLGYEDQMRDMLRKANPGLARRFQLDAAWRFEDYGPEDLLAITREAAKKKGWALDEPCLLAAVEALEAQRRKPNFGNAGAVNNLLSAAVLRMEARLRQLTPAQRAAAAPVPEDFLPPRQGGDPKAIFDDLIGCKEVLAKLRDWQATIIACQAMGRDPLASFELNFRFVGSPGTGKTTVARRVGLLFESLGLLASSEVVCCSANDFVTGYVNQASGKTREIFAKAVGGVLFIDEAYRLNPKKGGQFMQEALDEMVQLLTEPTYMGKMVVILAGYDKEIEELMGVNPGLKSRFSQRLHFPDFSPADAAQLLALQLRKEYALELDAGAAEALPGMTKQLAAAPNWANGRDVGTWAKRAFAAYSSRRFGAGGAGGADSGAGDGEEGELLTAADLRAALDGILEDKAGPQPLPPDLKRSTPADSASDAAGGQEGTTAEAPLAVASAQPAPPPRVAPPAVSSAAAPPKIVAAEVQQEEVAQPPTAVQPGSDSGGGGGFGGLPPAFLTAMQDALETLGYDLSSMDVAAALAADPSLVDKLPPLLSGWEPALVLDMIRKWQEALAKQLEQEREAARRKQRPVWRCAVCGRYGCPVAPYIERYEEA</sequence>
<evidence type="ECO:0000313" key="10">
    <source>
        <dbReference type="Proteomes" id="UP000613740"/>
    </source>
</evidence>
<dbReference type="Proteomes" id="UP000613740">
    <property type="component" value="Unassembled WGS sequence"/>
</dbReference>
<evidence type="ECO:0000256" key="3">
    <source>
        <dbReference type="ARBA" id="ARBA00022840"/>
    </source>
</evidence>
<comment type="similarity">
    <text evidence="1">Belongs to the CbxX/CfxQ family.</text>
</comment>
<dbReference type="InterPro" id="IPR050773">
    <property type="entry name" value="CbxX/CfxQ_RuBisCO_ESX"/>
</dbReference>
<keyword evidence="10" id="KW-1185">Reference proteome</keyword>
<feature type="region of interest" description="Disordered" evidence="6">
    <location>
        <begin position="225"/>
        <end position="250"/>
    </location>
</feature>
<dbReference type="OrthoDB" id="10261663at2759"/>
<proteinExistence type="inferred from homology"/>
<feature type="domain" description="AAA+ ATPase" evidence="7">
    <location>
        <begin position="1875"/>
        <end position="2007"/>
    </location>
</feature>
<feature type="region of interest" description="Disordered" evidence="6">
    <location>
        <begin position="359"/>
        <end position="414"/>
    </location>
</feature>
<dbReference type="EMBL" id="JAEHOD010000006">
    <property type="protein sequence ID" value="KAG2452039.1"/>
    <property type="molecule type" value="Genomic_DNA"/>
</dbReference>
<dbReference type="Pfam" id="PF17866">
    <property type="entry name" value="AAA_lid_6"/>
    <property type="match status" value="2"/>
</dbReference>
<dbReference type="Pfam" id="PF13087">
    <property type="entry name" value="AAA_12"/>
    <property type="match status" value="1"/>
</dbReference>
<feature type="compositionally biased region" description="Acidic residues" evidence="6">
    <location>
        <begin position="238"/>
        <end position="250"/>
    </location>
</feature>
<dbReference type="FunFam" id="3.40.50.300:FF:001660">
    <property type="entry name" value="NF-X1 finger and helicase protein, putative"/>
    <property type="match status" value="1"/>
</dbReference>
<feature type="region of interest" description="Disordered" evidence="6">
    <location>
        <begin position="1552"/>
        <end position="1575"/>
    </location>
</feature>
<keyword evidence="3" id="KW-0067">ATP-binding</keyword>
<evidence type="ECO:0000256" key="2">
    <source>
        <dbReference type="ARBA" id="ARBA00022741"/>
    </source>
</evidence>
<feature type="region of interest" description="Disordered" evidence="6">
    <location>
        <begin position="752"/>
        <end position="788"/>
    </location>
</feature>
<evidence type="ECO:0000259" key="7">
    <source>
        <dbReference type="SMART" id="SM00382"/>
    </source>
</evidence>
<dbReference type="InterPro" id="IPR047187">
    <property type="entry name" value="SF1_C_Upf1"/>
</dbReference>
<evidence type="ECO:0000256" key="1">
    <source>
        <dbReference type="ARBA" id="ARBA00010378"/>
    </source>
</evidence>
<feature type="compositionally biased region" description="Basic residues" evidence="6">
    <location>
        <begin position="392"/>
        <end position="401"/>
    </location>
</feature>
<dbReference type="InterPro" id="IPR041679">
    <property type="entry name" value="DNA2/NAM7-like_C"/>
</dbReference>
<evidence type="ECO:0000256" key="6">
    <source>
        <dbReference type="SAM" id="MobiDB-lite"/>
    </source>
</evidence>
<evidence type="ECO:0000259" key="8">
    <source>
        <dbReference type="SMART" id="SM00487"/>
    </source>
</evidence>
<dbReference type="CDD" id="cd00009">
    <property type="entry name" value="AAA"/>
    <property type="match status" value="3"/>
</dbReference>
<dbReference type="InterPro" id="IPR014001">
    <property type="entry name" value="Helicase_ATP-bd"/>
</dbReference>
<dbReference type="SUPFAM" id="SSF52540">
    <property type="entry name" value="P-loop containing nucleoside triphosphate hydrolases"/>
    <property type="match status" value="4"/>
</dbReference>
<feature type="compositionally biased region" description="Basic and acidic residues" evidence="6">
    <location>
        <begin position="1553"/>
        <end position="1565"/>
    </location>
</feature>
<dbReference type="CDD" id="cd18808">
    <property type="entry name" value="SF1_C_Upf1"/>
    <property type="match status" value="1"/>
</dbReference>
<dbReference type="GO" id="GO:0005524">
    <property type="term" value="F:ATP binding"/>
    <property type="evidence" value="ECO:0007669"/>
    <property type="project" value="UniProtKB-KW"/>
</dbReference>
<dbReference type="FunFam" id="1.10.8.60:FF:000160">
    <property type="entry name" value="WGS project CABT00000000 data, contig 2.55"/>
    <property type="match status" value="1"/>
</dbReference>
<feature type="region of interest" description="Disordered" evidence="6">
    <location>
        <begin position="266"/>
        <end position="326"/>
    </location>
</feature>
<dbReference type="CDD" id="cd17936">
    <property type="entry name" value="EEXXEc_NFX1"/>
    <property type="match status" value="1"/>
</dbReference>
<dbReference type="InterPro" id="IPR003593">
    <property type="entry name" value="AAA+_ATPase"/>
</dbReference>
<dbReference type="InterPro" id="IPR000641">
    <property type="entry name" value="CbxX/CfxQ"/>
</dbReference>
<protein>
    <recommendedName>
        <fullName evidence="11">AAA+ ATPase domain-containing protein</fullName>
    </recommendedName>
</protein>
<feature type="domain" description="AAA+ ATPase" evidence="7">
    <location>
        <begin position="2422"/>
        <end position="2562"/>
    </location>
</feature>
<gene>
    <name evidence="9" type="ORF">HYH02_003077</name>
</gene>
<feature type="domain" description="Helicase ATP-binding" evidence="8">
    <location>
        <begin position="616"/>
        <end position="989"/>
    </location>
</feature>
<dbReference type="InterPro" id="IPR041677">
    <property type="entry name" value="DNA2/NAM7_AAA_11"/>
</dbReference>
<evidence type="ECO:0008006" key="11">
    <source>
        <dbReference type="Google" id="ProtNLM"/>
    </source>
</evidence>
<dbReference type="FunFam" id="3.40.50.300:FF:000216">
    <property type="entry name" value="Type VII secretion ATPase EccA"/>
    <property type="match status" value="3"/>
</dbReference>
<dbReference type="GO" id="GO:0016887">
    <property type="term" value="F:ATP hydrolysis activity"/>
    <property type="evidence" value="ECO:0007669"/>
    <property type="project" value="InterPro"/>
</dbReference>
<dbReference type="Gene3D" id="1.10.8.60">
    <property type="match status" value="2"/>
</dbReference>
<dbReference type="InterPro" id="IPR003959">
    <property type="entry name" value="ATPase_AAA_core"/>
</dbReference>
<dbReference type="GO" id="GO:0003678">
    <property type="term" value="F:DNA helicase activity"/>
    <property type="evidence" value="ECO:0007669"/>
    <property type="project" value="UniProtKB-EC"/>
</dbReference>
<evidence type="ECO:0000256" key="5">
    <source>
        <dbReference type="SAM" id="Coils"/>
    </source>
</evidence>